<dbReference type="SMART" id="SM00409">
    <property type="entry name" value="IG"/>
    <property type="match status" value="1"/>
</dbReference>
<protein>
    <recommendedName>
        <fullName evidence="4">Ig-like domain-containing protein</fullName>
    </recommendedName>
</protein>
<dbReference type="Gene3D" id="2.60.40.10">
    <property type="entry name" value="Immunoglobulins"/>
    <property type="match status" value="1"/>
</dbReference>
<dbReference type="InterPro" id="IPR050199">
    <property type="entry name" value="IgHV"/>
</dbReference>
<gene>
    <name evidence="5" type="ORF">RIMI_LOCUS16323105</name>
</gene>
<evidence type="ECO:0000259" key="4">
    <source>
        <dbReference type="PROSITE" id="PS50835"/>
    </source>
</evidence>
<dbReference type="SMART" id="SM00406">
    <property type="entry name" value="IGv"/>
    <property type="match status" value="1"/>
</dbReference>
<keyword evidence="3" id="KW-1280">Immunoglobulin</keyword>
<keyword evidence="1" id="KW-0391">Immunity</keyword>
<dbReference type="EMBL" id="CAUEEQ010045349">
    <property type="protein sequence ID" value="CAJ0958381.1"/>
    <property type="molecule type" value="Genomic_DNA"/>
</dbReference>
<evidence type="ECO:0000256" key="1">
    <source>
        <dbReference type="ARBA" id="ARBA00022859"/>
    </source>
</evidence>
<dbReference type="PANTHER" id="PTHR23266">
    <property type="entry name" value="IMMUNOGLOBULIN HEAVY CHAIN"/>
    <property type="match status" value="1"/>
</dbReference>
<name>A0ABN9M423_9NEOB</name>
<sequence length="126" mass="14246">MLPYVFPLWSVIRGTAHPAPSEVRKPGESVKMSCKTSGFTFTAVFMHWIQQEPGKGLKWIGRIDPADGETKYSETYKGRFTMTTDNSITTAYLQIDRLTLEDSATYYCAIDTVTKPGRLPYKNIQV</sequence>
<dbReference type="InterPro" id="IPR003599">
    <property type="entry name" value="Ig_sub"/>
</dbReference>
<reference evidence="5" key="1">
    <citation type="submission" date="2023-07" db="EMBL/GenBank/DDBJ databases">
        <authorList>
            <person name="Stuckert A."/>
        </authorList>
    </citation>
    <scope>NUCLEOTIDE SEQUENCE</scope>
</reference>
<dbReference type="PROSITE" id="PS50835">
    <property type="entry name" value="IG_LIKE"/>
    <property type="match status" value="1"/>
</dbReference>
<dbReference type="Pfam" id="PF07686">
    <property type="entry name" value="V-set"/>
    <property type="match status" value="1"/>
</dbReference>
<evidence type="ECO:0000313" key="6">
    <source>
        <dbReference type="Proteomes" id="UP001176940"/>
    </source>
</evidence>
<dbReference type="InterPro" id="IPR013106">
    <property type="entry name" value="Ig_V-set"/>
</dbReference>
<keyword evidence="2" id="KW-1064">Adaptive immunity</keyword>
<comment type="caution">
    <text evidence="5">The sequence shown here is derived from an EMBL/GenBank/DDBJ whole genome shotgun (WGS) entry which is preliminary data.</text>
</comment>
<dbReference type="InterPro" id="IPR007110">
    <property type="entry name" value="Ig-like_dom"/>
</dbReference>
<dbReference type="InterPro" id="IPR013783">
    <property type="entry name" value="Ig-like_fold"/>
</dbReference>
<dbReference type="InterPro" id="IPR036179">
    <property type="entry name" value="Ig-like_dom_sf"/>
</dbReference>
<dbReference type="Proteomes" id="UP001176940">
    <property type="component" value="Unassembled WGS sequence"/>
</dbReference>
<evidence type="ECO:0000256" key="2">
    <source>
        <dbReference type="ARBA" id="ARBA00023130"/>
    </source>
</evidence>
<keyword evidence="6" id="KW-1185">Reference proteome</keyword>
<dbReference type="SUPFAM" id="SSF48726">
    <property type="entry name" value="Immunoglobulin"/>
    <property type="match status" value="1"/>
</dbReference>
<proteinExistence type="predicted"/>
<feature type="domain" description="Ig-like" evidence="4">
    <location>
        <begin position="3"/>
        <end position="125"/>
    </location>
</feature>
<organism evidence="5 6">
    <name type="scientific">Ranitomeya imitator</name>
    <name type="common">mimic poison frog</name>
    <dbReference type="NCBI Taxonomy" id="111125"/>
    <lineage>
        <taxon>Eukaryota</taxon>
        <taxon>Metazoa</taxon>
        <taxon>Chordata</taxon>
        <taxon>Craniata</taxon>
        <taxon>Vertebrata</taxon>
        <taxon>Euteleostomi</taxon>
        <taxon>Amphibia</taxon>
        <taxon>Batrachia</taxon>
        <taxon>Anura</taxon>
        <taxon>Neobatrachia</taxon>
        <taxon>Hyloidea</taxon>
        <taxon>Dendrobatidae</taxon>
        <taxon>Dendrobatinae</taxon>
        <taxon>Ranitomeya</taxon>
    </lineage>
</organism>
<evidence type="ECO:0000313" key="5">
    <source>
        <dbReference type="EMBL" id="CAJ0958381.1"/>
    </source>
</evidence>
<accession>A0ABN9M423</accession>
<evidence type="ECO:0000256" key="3">
    <source>
        <dbReference type="ARBA" id="ARBA00043265"/>
    </source>
</evidence>